<evidence type="ECO:0000256" key="1">
    <source>
        <dbReference type="SAM" id="MobiDB-lite"/>
    </source>
</evidence>
<feature type="compositionally biased region" description="Basic residues" evidence="1">
    <location>
        <begin position="720"/>
        <end position="729"/>
    </location>
</feature>
<feature type="compositionally biased region" description="Polar residues" evidence="1">
    <location>
        <begin position="175"/>
        <end position="184"/>
    </location>
</feature>
<accession>A0AAD2PVY8</accession>
<feature type="region of interest" description="Disordered" evidence="1">
    <location>
        <begin position="97"/>
        <end position="264"/>
    </location>
</feature>
<feature type="compositionally biased region" description="Basic and acidic residues" evidence="1">
    <location>
        <begin position="236"/>
        <end position="258"/>
    </location>
</feature>
<feature type="region of interest" description="Disordered" evidence="1">
    <location>
        <begin position="301"/>
        <end position="342"/>
    </location>
</feature>
<comment type="caution">
    <text evidence="2">The sequence shown here is derived from an EMBL/GenBank/DDBJ whole genome shotgun (WGS) entry which is preliminary data.</text>
</comment>
<sequence>MRTHLPSFSSTKERIKSRIQHTSQPIENKALSRAPAGDEFDESTADLTSNATLSYQFPPTPQSASKPKVRGIAERPERADCQQSVVSDVTWQEQELANVSGRSRNSLSSNPYISHPLPHPPSTSTSTSPYHQHSADSPRPDYAPKNLVQNYGNDSATNAKPQVTRPQHRQRKRASVSSVVSELTWNEPLPQEPSLLNEKGGSSSHQQVLGLTSQPPKTTSVLGKLEAPEGKSSVAADHRAPKARDGYRYKKTTQKEPQRQLSYDDSVSSLVSDITWMDLDNSTVGRPSFSNTNELFNAAHAYTPDSRSRSPARSSANNVELSSDTRTSSSRQRSSFHDSTVSELSWMNSESSLKISDLMRTSIMEVVNEGSGTPSTSDGSKEINEAIGVTSGWPAKEEASPENKMKMRLIETTQMNLDDLVRLEDDTLPTIPRRKNSASSFDLLGFSDDSDYLEESDEPSEPKKVSKSKKVYKKSMETKAMGGKTLPRESEHSVESVSKKKGTKTKAGGGVKSKNKKLKKKIKKTLDESEHSNDGILDHKPRKTKAKGKKKKPKDSDRAKLDDSEHGTQLHNGETLKKPSKKSKKKKLDDSERSAGTDDTVATLKARIKKKLDDSDRSVFGESDRSTFEVGELPDLKTIGVLKKRDDLDTSNHSVQSAVEFGSSRQKVLGNRSRRSRNSDLDSSNHSIQSCLEMETTRFSSPKPSALSDKPIRPSFRPKVSVKKTKRKSVTFADGEPSRPLVPIPRKEMTRDWGEEGSVDSLPSMSQRNISSQSPPSLPARRVSKGTIDSNDIKPVSKPPKNVHQSPSSRVGGVDFLLNRISGIDQDSDSEVPRNNDVAPRMPRPRLSQDSPQFLSPTVIKGCRTPATPVLSTPKVSARDQLGLTRVEQSASKLVTPTGKILGKQRKEKRRTESSMRKVEVFESMHSIMIDELPDEE</sequence>
<feature type="compositionally biased region" description="Basic and acidic residues" evidence="1">
    <location>
        <begin position="587"/>
        <end position="596"/>
    </location>
</feature>
<organism evidence="2 3">
    <name type="scientific">Cylindrotheca closterium</name>
    <dbReference type="NCBI Taxonomy" id="2856"/>
    <lineage>
        <taxon>Eukaryota</taxon>
        <taxon>Sar</taxon>
        <taxon>Stramenopiles</taxon>
        <taxon>Ochrophyta</taxon>
        <taxon>Bacillariophyta</taxon>
        <taxon>Bacillariophyceae</taxon>
        <taxon>Bacillariophycidae</taxon>
        <taxon>Bacillariales</taxon>
        <taxon>Bacillariaceae</taxon>
        <taxon>Cylindrotheca</taxon>
    </lineage>
</organism>
<feature type="compositionally biased region" description="Basic and acidic residues" evidence="1">
    <location>
        <begin position="554"/>
        <end position="568"/>
    </location>
</feature>
<reference evidence="2" key="1">
    <citation type="submission" date="2023-08" db="EMBL/GenBank/DDBJ databases">
        <authorList>
            <person name="Audoor S."/>
            <person name="Bilcke G."/>
        </authorList>
    </citation>
    <scope>NUCLEOTIDE SEQUENCE</scope>
</reference>
<feature type="region of interest" description="Disordered" evidence="1">
    <location>
        <begin position="644"/>
        <end position="860"/>
    </location>
</feature>
<dbReference type="Proteomes" id="UP001295423">
    <property type="component" value="Unassembled WGS sequence"/>
</dbReference>
<keyword evidence="3" id="KW-1185">Reference proteome</keyword>
<feature type="compositionally biased region" description="Basic and acidic residues" evidence="1">
    <location>
        <begin position="745"/>
        <end position="754"/>
    </location>
</feature>
<feature type="compositionally biased region" description="Polar residues" evidence="1">
    <location>
        <begin position="45"/>
        <end position="65"/>
    </location>
</feature>
<feature type="compositionally biased region" description="Polar residues" evidence="1">
    <location>
        <begin position="147"/>
        <end position="165"/>
    </location>
</feature>
<feature type="compositionally biased region" description="Basic and acidic residues" evidence="1">
    <location>
        <begin position="71"/>
        <end position="80"/>
    </location>
</feature>
<feature type="compositionally biased region" description="Basic residues" evidence="1">
    <location>
        <begin position="513"/>
        <end position="523"/>
    </location>
</feature>
<feature type="region of interest" description="Disordered" evidence="1">
    <location>
        <begin position="1"/>
        <end position="85"/>
    </location>
</feature>
<feature type="compositionally biased region" description="Low complexity" evidence="1">
    <location>
        <begin position="309"/>
        <end position="339"/>
    </location>
</feature>
<feature type="compositionally biased region" description="Basic and acidic residues" evidence="1">
    <location>
        <begin position="524"/>
        <end position="539"/>
    </location>
</feature>
<feature type="compositionally biased region" description="Polar residues" evidence="1">
    <location>
        <begin position="1"/>
        <end position="10"/>
    </location>
</feature>
<feature type="compositionally biased region" description="Basic and acidic residues" evidence="1">
    <location>
        <begin position="486"/>
        <end position="498"/>
    </location>
</feature>
<feature type="compositionally biased region" description="Polar residues" evidence="1">
    <location>
        <begin position="761"/>
        <end position="775"/>
    </location>
</feature>
<feature type="compositionally biased region" description="Basic residues" evidence="1">
    <location>
        <begin position="540"/>
        <end position="553"/>
    </location>
</feature>
<proteinExistence type="predicted"/>
<evidence type="ECO:0000313" key="2">
    <source>
        <dbReference type="EMBL" id="CAJ1958260.1"/>
    </source>
</evidence>
<feature type="compositionally biased region" description="Acidic residues" evidence="1">
    <location>
        <begin position="449"/>
        <end position="459"/>
    </location>
</feature>
<feature type="region of interest" description="Disordered" evidence="1">
    <location>
        <begin position="449"/>
        <end position="603"/>
    </location>
</feature>
<evidence type="ECO:0000313" key="3">
    <source>
        <dbReference type="Proteomes" id="UP001295423"/>
    </source>
</evidence>
<feature type="compositionally biased region" description="Low complexity" evidence="1">
    <location>
        <begin position="122"/>
        <end position="132"/>
    </location>
</feature>
<dbReference type="EMBL" id="CAKOGP040001969">
    <property type="protein sequence ID" value="CAJ1958260.1"/>
    <property type="molecule type" value="Genomic_DNA"/>
</dbReference>
<gene>
    <name evidence="2" type="ORF">CYCCA115_LOCUS17102</name>
</gene>
<feature type="region of interest" description="Disordered" evidence="1">
    <location>
        <begin position="898"/>
        <end position="917"/>
    </location>
</feature>
<feature type="compositionally biased region" description="Polar residues" evidence="1">
    <location>
        <begin position="200"/>
        <end position="221"/>
    </location>
</feature>
<dbReference type="AlphaFoldDB" id="A0AAD2PVY8"/>
<protein>
    <submittedName>
        <fullName evidence="2">Uncharacterized protein</fullName>
    </submittedName>
</protein>
<feature type="compositionally biased region" description="Polar residues" evidence="1">
    <location>
        <begin position="97"/>
        <end position="112"/>
    </location>
</feature>
<name>A0AAD2PVY8_9STRA</name>